<comment type="caution">
    <text evidence="2">The sequence shown here is derived from an EMBL/GenBank/DDBJ whole genome shotgun (WGS) entry which is preliminary data.</text>
</comment>
<proteinExistence type="predicted"/>
<dbReference type="Proteomes" id="UP001460270">
    <property type="component" value="Unassembled WGS sequence"/>
</dbReference>
<name>A0AAW0PRY2_9GOBI</name>
<protein>
    <submittedName>
        <fullName evidence="2">Uncharacterized protein</fullName>
    </submittedName>
</protein>
<feature type="region of interest" description="Disordered" evidence="1">
    <location>
        <begin position="46"/>
        <end position="94"/>
    </location>
</feature>
<dbReference type="EMBL" id="JBBPFD010000004">
    <property type="protein sequence ID" value="KAK7930313.1"/>
    <property type="molecule type" value="Genomic_DNA"/>
</dbReference>
<evidence type="ECO:0000256" key="1">
    <source>
        <dbReference type="SAM" id="MobiDB-lite"/>
    </source>
</evidence>
<dbReference type="AlphaFoldDB" id="A0AAW0PRY2"/>
<gene>
    <name evidence="2" type="ORF">WMY93_006708</name>
</gene>
<accession>A0AAW0PRY2</accession>
<feature type="compositionally biased region" description="Low complexity" evidence="1">
    <location>
        <begin position="49"/>
        <end position="58"/>
    </location>
</feature>
<reference evidence="3" key="1">
    <citation type="submission" date="2024-04" db="EMBL/GenBank/DDBJ databases">
        <title>Salinicola lusitanus LLJ914,a marine bacterium isolated from the Okinawa Trough.</title>
        <authorList>
            <person name="Li J."/>
        </authorList>
    </citation>
    <scope>NUCLEOTIDE SEQUENCE [LARGE SCALE GENOMIC DNA]</scope>
</reference>
<keyword evidence="3" id="KW-1185">Reference proteome</keyword>
<sequence>MNGSSEWRLNLRLNLQTELDLVLIRSKPGPESFLLELQRNIFRPHAGPEQEQVQVQVQSLSPASDLRPNPDPEASNQTAAGGKGAGPGLSVIRL</sequence>
<organism evidence="2 3">
    <name type="scientific">Mugilogobius chulae</name>
    <name type="common">yellowstripe goby</name>
    <dbReference type="NCBI Taxonomy" id="88201"/>
    <lineage>
        <taxon>Eukaryota</taxon>
        <taxon>Metazoa</taxon>
        <taxon>Chordata</taxon>
        <taxon>Craniata</taxon>
        <taxon>Vertebrata</taxon>
        <taxon>Euteleostomi</taxon>
        <taxon>Actinopterygii</taxon>
        <taxon>Neopterygii</taxon>
        <taxon>Teleostei</taxon>
        <taxon>Neoteleostei</taxon>
        <taxon>Acanthomorphata</taxon>
        <taxon>Gobiaria</taxon>
        <taxon>Gobiiformes</taxon>
        <taxon>Gobioidei</taxon>
        <taxon>Gobiidae</taxon>
        <taxon>Gobionellinae</taxon>
        <taxon>Mugilogobius</taxon>
    </lineage>
</organism>
<evidence type="ECO:0000313" key="3">
    <source>
        <dbReference type="Proteomes" id="UP001460270"/>
    </source>
</evidence>
<evidence type="ECO:0000313" key="2">
    <source>
        <dbReference type="EMBL" id="KAK7930313.1"/>
    </source>
</evidence>